<proteinExistence type="predicted"/>
<feature type="compositionally biased region" description="Low complexity" evidence="1">
    <location>
        <begin position="156"/>
        <end position="175"/>
    </location>
</feature>
<comment type="caution">
    <text evidence="2">The sequence shown here is derived from an EMBL/GenBank/DDBJ whole genome shotgun (WGS) entry which is preliminary data.</text>
</comment>
<evidence type="ECO:0000313" key="2">
    <source>
        <dbReference type="EMBL" id="KAF2995318.1"/>
    </source>
</evidence>
<organism evidence="2 3">
    <name type="scientific">Curvularia kusanoi</name>
    <name type="common">Cochliobolus kusanoi</name>
    <dbReference type="NCBI Taxonomy" id="90978"/>
    <lineage>
        <taxon>Eukaryota</taxon>
        <taxon>Fungi</taxon>
        <taxon>Dikarya</taxon>
        <taxon>Ascomycota</taxon>
        <taxon>Pezizomycotina</taxon>
        <taxon>Dothideomycetes</taxon>
        <taxon>Pleosporomycetidae</taxon>
        <taxon>Pleosporales</taxon>
        <taxon>Pleosporineae</taxon>
        <taxon>Pleosporaceae</taxon>
        <taxon>Curvularia</taxon>
    </lineage>
</organism>
<dbReference type="AlphaFoldDB" id="A0A9P4T666"/>
<reference evidence="2" key="1">
    <citation type="submission" date="2019-04" db="EMBL/GenBank/DDBJ databases">
        <title>Sequencing of skin fungus with MAO and IRED activity.</title>
        <authorList>
            <person name="Marsaioli A.J."/>
            <person name="Bonatto J.M.C."/>
            <person name="Reis Junior O."/>
        </authorList>
    </citation>
    <scope>NUCLEOTIDE SEQUENCE</scope>
    <source>
        <strain evidence="2">30M1</strain>
    </source>
</reference>
<keyword evidence="3" id="KW-1185">Reference proteome</keyword>
<feature type="compositionally biased region" description="Polar residues" evidence="1">
    <location>
        <begin position="191"/>
        <end position="202"/>
    </location>
</feature>
<feature type="compositionally biased region" description="Basic and acidic residues" evidence="1">
    <location>
        <begin position="57"/>
        <end position="69"/>
    </location>
</feature>
<gene>
    <name evidence="2" type="ORF">E8E13_000263</name>
</gene>
<feature type="compositionally biased region" description="Polar residues" evidence="1">
    <location>
        <begin position="133"/>
        <end position="153"/>
    </location>
</feature>
<feature type="compositionally biased region" description="Polar residues" evidence="1">
    <location>
        <begin position="42"/>
        <end position="51"/>
    </location>
</feature>
<accession>A0A9P4T666</accession>
<feature type="region of interest" description="Disordered" evidence="1">
    <location>
        <begin position="39"/>
        <end position="119"/>
    </location>
</feature>
<protein>
    <recommendedName>
        <fullName evidence="4">C3H1-type domain-containing protein</fullName>
    </recommendedName>
</protein>
<name>A0A9P4T666_CURKU</name>
<feature type="compositionally biased region" description="Gly residues" evidence="1">
    <location>
        <begin position="271"/>
        <end position="285"/>
    </location>
</feature>
<evidence type="ECO:0008006" key="4">
    <source>
        <dbReference type="Google" id="ProtNLM"/>
    </source>
</evidence>
<feature type="region of interest" description="Disordered" evidence="1">
    <location>
        <begin position="132"/>
        <end position="285"/>
    </location>
</feature>
<dbReference type="EMBL" id="SWKU01000033">
    <property type="protein sequence ID" value="KAF2995318.1"/>
    <property type="molecule type" value="Genomic_DNA"/>
</dbReference>
<evidence type="ECO:0000256" key="1">
    <source>
        <dbReference type="SAM" id="MobiDB-lite"/>
    </source>
</evidence>
<evidence type="ECO:0000313" key="3">
    <source>
        <dbReference type="Proteomes" id="UP000801428"/>
    </source>
</evidence>
<dbReference type="Proteomes" id="UP000801428">
    <property type="component" value="Unassembled WGS sequence"/>
</dbReference>
<sequence length="285" mass="31244">MNGDPTGGVEWPGVQNTTQLNALSQEFWKAQDALKRLRQEGVQRNSITNEDAVSVEEEQHIDEKDHDDAAVSGRSAPVSPNSSDYSLPSDINDRLERANTKPPEFKKRTGPCPLVNKPGGCPDREKCLYTYGMPSSTQAPAEPASRTSNSNPVWPTKPQQTLQQPQQYNQNPMQTDMLGPGINMNAERFDTPQSSNWAQSRGQPLCNAGPPPNAPRGPRQQDLPAETMPVGNVQARNGRGGEVRIVKRKRGPFVEDDDSDTDSGYKKQKKGGGWNGGGRKGNGRW</sequence>
<feature type="compositionally biased region" description="Basic and acidic residues" evidence="1">
    <location>
        <begin position="91"/>
        <end position="107"/>
    </location>
</feature>